<reference evidence="1 2" key="1">
    <citation type="submission" date="2024-03" db="EMBL/GenBank/DDBJ databases">
        <title>Complete genome of BD2.</title>
        <authorList>
            <person name="Cao G."/>
        </authorList>
    </citation>
    <scope>NUCLEOTIDE SEQUENCE [LARGE SCALE GENOMIC DNA]</scope>
    <source>
        <strain evidence="1 2">BD2</strain>
    </source>
</reference>
<organism evidence="1 2">
    <name type="scientific">Ectopseudomonas mendocina</name>
    <name type="common">Pseudomonas mendocina</name>
    <dbReference type="NCBI Taxonomy" id="300"/>
    <lineage>
        <taxon>Bacteria</taxon>
        <taxon>Pseudomonadati</taxon>
        <taxon>Pseudomonadota</taxon>
        <taxon>Gammaproteobacteria</taxon>
        <taxon>Pseudomonadales</taxon>
        <taxon>Pseudomonadaceae</taxon>
        <taxon>Ectopseudomonas</taxon>
    </lineage>
</organism>
<evidence type="ECO:0000313" key="1">
    <source>
        <dbReference type="EMBL" id="WXL23881.1"/>
    </source>
</evidence>
<dbReference type="EMBL" id="CP148074">
    <property type="protein sequence ID" value="WXL23881.1"/>
    <property type="molecule type" value="Genomic_DNA"/>
</dbReference>
<gene>
    <name evidence="1" type="ORF">WG219_10980</name>
</gene>
<sequence>MRRSYEINSKKCHFYEGENEIGHDVSDLLDLLSIPVEAQGAVLYQWKGRITTYVDEGSEGGVVYLIPESDLKAFLKSAIAASTEKTIVNAASLFAKITQERLDSIVGNDSPQLSHSDPAVRSAMLKASRNGFISFYDDMEVYAKNKLLSPEQIKEWSRIKNLLPDRKGAINDRHLYALIMLIAPIWPDPKNARQYAFDNNYLIIQTILLNVYKLDGFSKSQKALMLQEVVRQIGQRDQAKGELKNDQPEP</sequence>
<protein>
    <submittedName>
        <fullName evidence="1">Uncharacterized protein</fullName>
    </submittedName>
</protein>
<evidence type="ECO:0000313" key="2">
    <source>
        <dbReference type="Proteomes" id="UP001476583"/>
    </source>
</evidence>
<proteinExistence type="predicted"/>
<keyword evidence="2" id="KW-1185">Reference proteome</keyword>
<name>A0ABZ2RA32_ECTME</name>
<dbReference type="Proteomes" id="UP001476583">
    <property type="component" value="Chromosome"/>
</dbReference>
<accession>A0ABZ2RA32</accession>